<dbReference type="PANTHER" id="PTHR42697">
    <property type="entry name" value="ENDONUCLEASE 8"/>
    <property type="match status" value="1"/>
</dbReference>
<keyword evidence="18" id="KW-1185">Reference proteome</keyword>
<feature type="domain" description="FPG-type" evidence="15">
    <location>
        <begin position="221"/>
        <end position="259"/>
    </location>
</feature>
<comment type="catalytic activity">
    <reaction evidence="13">
        <text>2'-deoxyribonucleotide-(2'-deoxyribose 5'-phosphate)-2'-deoxyribonucleotide-DNA = a 3'-end 2'-deoxyribonucleotide-(2,3-dehydro-2,3-deoxyribose 5'-phosphate)-DNA + a 5'-end 5'-phospho-2'-deoxyribonucleoside-DNA + H(+)</text>
        <dbReference type="Rhea" id="RHEA:66592"/>
        <dbReference type="Rhea" id="RHEA-COMP:13180"/>
        <dbReference type="Rhea" id="RHEA-COMP:16897"/>
        <dbReference type="Rhea" id="RHEA-COMP:17067"/>
        <dbReference type="ChEBI" id="CHEBI:15378"/>
        <dbReference type="ChEBI" id="CHEBI:136412"/>
        <dbReference type="ChEBI" id="CHEBI:157695"/>
        <dbReference type="ChEBI" id="CHEBI:167181"/>
        <dbReference type="EC" id="4.2.99.18"/>
    </reaction>
</comment>
<dbReference type="SUPFAM" id="SSF57716">
    <property type="entry name" value="Glucocorticoid receptor-like (DNA-binding domain)"/>
    <property type="match status" value="1"/>
</dbReference>
<evidence type="ECO:0000256" key="7">
    <source>
        <dbReference type="ARBA" id="ARBA00022833"/>
    </source>
</evidence>
<name>A0A7G9R9H3_9ACTN</name>
<dbReference type="InterPro" id="IPR015887">
    <property type="entry name" value="DNA_glyclase_Znf_dom_DNA_BS"/>
</dbReference>
<evidence type="ECO:0000256" key="3">
    <source>
        <dbReference type="ARBA" id="ARBA00022723"/>
    </source>
</evidence>
<evidence type="ECO:0000259" key="16">
    <source>
        <dbReference type="PROSITE" id="PS51068"/>
    </source>
</evidence>
<dbReference type="GO" id="GO:0003684">
    <property type="term" value="F:damaged DNA binding"/>
    <property type="evidence" value="ECO:0007669"/>
    <property type="project" value="InterPro"/>
</dbReference>
<keyword evidence="4" id="KW-0227">DNA damage</keyword>
<dbReference type="InterPro" id="IPR010979">
    <property type="entry name" value="Ribosomal_uS13-like_H2TH"/>
</dbReference>
<dbReference type="Gene3D" id="3.20.190.10">
    <property type="entry name" value="MutM-like, N-terminal"/>
    <property type="match status" value="1"/>
</dbReference>
<evidence type="ECO:0000256" key="6">
    <source>
        <dbReference type="ARBA" id="ARBA00022801"/>
    </source>
</evidence>
<dbReference type="InterPro" id="IPR012319">
    <property type="entry name" value="FPG_cat"/>
</dbReference>
<dbReference type="PANTHER" id="PTHR42697:SF1">
    <property type="entry name" value="ENDONUCLEASE 8"/>
    <property type="match status" value="1"/>
</dbReference>
<evidence type="ECO:0000256" key="13">
    <source>
        <dbReference type="ARBA" id="ARBA00044632"/>
    </source>
</evidence>
<dbReference type="AlphaFoldDB" id="A0A7G9R9H3"/>
<dbReference type="SUPFAM" id="SSF46946">
    <property type="entry name" value="S13-like H2TH domain"/>
    <property type="match status" value="1"/>
</dbReference>
<dbReference type="KEGG" id="nmes:H9L09_17420"/>
<dbReference type="GO" id="GO:0000703">
    <property type="term" value="F:oxidized pyrimidine nucleobase lesion DNA N-glycosylase activity"/>
    <property type="evidence" value="ECO:0007669"/>
    <property type="project" value="TreeGrafter"/>
</dbReference>
<keyword evidence="5 14" id="KW-0863">Zinc-finger</keyword>
<dbReference type="SUPFAM" id="SSF81624">
    <property type="entry name" value="N-terminal domain of MutM-like DNA repair proteins"/>
    <property type="match status" value="1"/>
</dbReference>
<keyword evidence="7" id="KW-0862">Zinc</keyword>
<dbReference type="Proteomes" id="UP000515947">
    <property type="component" value="Chromosome"/>
</dbReference>
<evidence type="ECO:0000256" key="9">
    <source>
        <dbReference type="ARBA" id="ARBA00023204"/>
    </source>
</evidence>
<dbReference type="CDD" id="cd08971">
    <property type="entry name" value="AcNei2_N"/>
    <property type="match status" value="1"/>
</dbReference>
<evidence type="ECO:0000313" key="17">
    <source>
        <dbReference type="EMBL" id="QNN52248.1"/>
    </source>
</evidence>
<evidence type="ECO:0000256" key="1">
    <source>
        <dbReference type="ARBA" id="ARBA00009409"/>
    </source>
</evidence>
<dbReference type="PROSITE" id="PS01242">
    <property type="entry name" value="ZF_FPG_1"/>
    <property type="match status" value="1"/>
</dbReference>
<dbReference type="InterPro" id="IPR035937">
    <property type="entry name" value="FPG_N"/>
</dbReference>
<evidence type="ECO:0000256" key="14">
    <source>
        <dbReference type="PROSITE-ProRule" id="PRU00391"/>
    </source>
</evidence>
<dbReference type="GO" id="GO:0006284">
    <property type="term" value="P:base-excision repair"/>
    <property type="evidence" value="ECO:0007669"/>
    <property type="project" value="InterPro"/>
</dbReference>
<dbReference type="GO" id="GO:0140078">
    <property type="term" value="F:class I DNA-(apurinic or apyrimidinic site) endonuclease activity"/>
    <property type="evidence" value="ECO:0007669"/>
    <property type="project" value="UniProtKB-EC"/>
</dbReference>
<evidence type="ECO:0000256" key="5">
    <source>
        <dbReference type="ARBA" id="ARBA00022771"/>
    </source>
</evidence>
<keyword evidence="9" id="KW-0234">DNA repair</keyword>
<dbReference type="InterPro" id="IPR044090">
    <property type="entry name" value="Nei2_N"/>
</dbReference>
<evidence type="ECO:0000313" key="18">
    <source>
        <dbReference type="Proteomes" id="UP000515947"/>
    </source>
</evidence>
<keyword evidence="3" id="KW-0479">Metal-binding</keyword>
<dbReference type="GO" id="GO:0008270">
    <property type="term" value="F:zinc ion binding"/>
    <property type="evidence" value="ECO:0007669"/>
    <property type="project" value="UniProtKB-KW"/>
</dbReference>
<dbReference type="SMART" id="SM01232">
    <property type="entry name" value="H2TH"/>
    <property type="match status" value="1"/>
</dbReference>
<dbReference type="Pfam" id="PF06831">
    <property type="entry name" value="H2TH"/>
    <property type="match status" value="1"/>
</dbReference>
<keyword evidence="8" id="KW-0238">DNA-binding</keyword>
<dbReference type="PROSITE" id="PS51068">
    <property type="entry name" value="FPG_CAT"/>
    <property type="match status" value="1"/>
</dbReference>
<keyword evidence="10" id="KW-0456">Lyase</keyword>
<dbReference type="PROSITE" id="PS51066">
    <property type="entry name" value="ZF_FPG_2"/>
    <property type="match status" value="1"/>
</dbReference>
<gene>
    <name evidence="17" type="ORF">H9L09_17420</name>
</gene>
<dbReference type="Gene3D" id="1.10.8.50">
    <property type="match status" value="1"/>
</dbReference>
<evidence type="ECO:0000256" key="11">
    <source>
        <dbReference type="ARBA" id="ARBA00023268"/>
    </source>
</evidence>
<dbReference type="EC" id="4.2.99.18" evidence="2"/>
<evidence type="ECO:0000256" key="8">
    <source>
        <dbReference type="ARBA" id="ARBA00023125"/>
    </source>
</evidence>
<evidence type="ECO:0000256" key="2">
    <source>
        <dbReference type="ARBA" id="ARBA00012720"/>
    </source>
</evidence>
<keyword evidence="12" id="KW-0326">Glycosidase</keyword>
<sequence>MPEGDTVWRTAQRLDQALTGRTLRSTDFRVPALATLDLSGQVVTGTVSRGKHLLTRIGADHTLHTHLKMEGSWHLYRPGSRWRRPTHEARVVLGTDDWSAVGFALGIVEMVRRSEEDDVVGHLGPDLLGPDWDEQEALRRLTADPARPIGEALLDQRNLAGIGNLYKSELCFLAGVNPARPVAEVADLPRLVRRAKAALEANKERVEQTLTGDTRRGKQTWVYRRDRQPCRRCGARIQVDMQGPQTQERATYWCPACQPA</sequence>
<evidence type="ECO:0000259" key="15">
    <source>
        <dbReference type="PROSITE" id="PS51066"/>
    </source>
</evidence>
<protein>
    <recommendedName>
        <fullName evidence="2">DNA-(apurinic or apyrimidinic site) lyase</fullName>
        <ecNumber evidence="2">4.2.99.18</ecNumber>
    </recommendedName>
</protein>
<dbReference type="InterPro" id="IPR000214">
    <property type="entry name" value="Znf_DNA_glyclase/AP_lyase"/>
</dbReference>
<dbReference type="SMART" id="SM00898">
    <property type="entry name" value="Fapy_DNA_glyco"/>
    <property type="match status" value="1"/>
</dbReference>
<feature type="domain" description="Formamidopyrimidine-DNA glycosylase catalytic" evidence="16">
    <location>
        <begin position="2"/>
        <end position="102"/>
    </location>
</feature>
<proteinExistence type="inferred from homology"/>
<comment type="similarity">
    <text evidence="1">Belongs to the FPG family.</text>
</comment>
<organism evidence="17 18">
    <name type="scientific">Nocardioides mesophilus</name>
    <dbReference type="NCBI Taxonomy" id="433659"/>
    <lineage>
        <taxon>Bacteria</taxon>
        <taxon>Bacillati</taxon>
        <taxon>Actinomycetota</taxon>
        <taxon>Actinomycetes</taxon>
        <taxon>Propionibacteriales</taxon>
        <taxon>Nocardioidaceae</taxon>
        <taxon>Nocardioides</taxon>
    </lineage>
</organism>
<dbReference type="RefSeq" id="WP_187578090.1">
    <property type="nucleotide sequence ID" value="NZ_CP060713.1"/>
</dbReference>
<dbReference type="Pfam" id="PF01149">
    <property type="entry name" value="Fapy_DNA_glyco"/>
    <property type="match status" value="1"/>
</dbReference>
<reference evidence="17 18" key="1">
    <citation type="submission" date="2020-08" db="EMBL/GenBank/DDBJ databases">
        <title>Genome sequence of Nocardioides mesophilus KACC 16243T.</title>
        <authorList>
            <person name="Hyun D.-W."/>
            <person name="Bae J.-W."/>
        </authorList>
    </citation>
    <scope>NUCLEOTIDE SEQUENCE [LARGE SCALE GENOMIC DNA]</scope>
    <source>
        <strain evidence="17 18">KACC 16243</strain>
    </source>
</reference>
<dbReference type="InterPro" id="IPR015886">
    <property type="entry name" value="H2TH_FPG"/>
</dbReference>
<evidence type="ECO:0000256" key="4">
    <source>
        <dbReference type="ARBA" id="ARBA00022763"/>
    </source>
</evidence>
<evidence type="ECO:0000256" key="10">
    <source>
        <dbReference type="ARBA" id="ARBA00023239"/>
    </source>
</evidence>
<accession>A0A7G9R9H3</accession>
<dbReference type="EMBL" id="CP060713">
    <property type="protein sequence ID" value="QNN52248.1"/>
    <property type="molecule type" value="Genomic_DNA"/>
</dbReference>
<evidence type="ECO:0000256" key="12">
    <source>
        <dbReference type="ARBA" id="ARBA00023295"/>
    </source>
</evidence>
<keyword evidence="6" id="KW-0378">Hydrolase</keyword>
<keyword evidence="11" id="KW-0511">Multifunctional enzyme</keyword>